<gene>
    <name evidence="2" type="ORF">GCM10017786_64680</name>
</gene>
<dbReference type="Proteomes" id="UP000605897">
    <property type="component" value="Unassembled WGS sequence"/>
</dbReference>
<accession>A0ABQ3JGU1</accession>
<comment type="caution">
    <text evidence="2">The sequence shown here is derived from an EMBL/GenBank/DDBJ whole genome shotgun (WGS) entry which is preliminary data.</text>
</comment>
<feature type="region of interest" description="Disordered" evidence="1">
    <location>
        <begin position="58"/>
        <end position="90"/>
    </location>
</feature>
<protein>
    <submittedName>
        <fullName evidence="2">Uncharacterized protein</fullName>
    </submittedName>
</protein>
<reference evidence="3" key="1">
    <citation type="journal article" date="2019" name="Int. J. Syst. Evol. Microbiol.">
        <title>The Global Catalogue of Microorganisms (GCM) 10K type strain sequencing project: providing services to taxonomists for standard genome sequencing and annotation.</title>
        <authorList>
            <consortium name="The Broad Institute Genomics Platform"/>
            <consortium name="The Broad Institute Genome Sequencing Center for Infectious Disease"/>
            <person name="Wu L."/>
            <person name="Ma J."/>
        </authorList>
    </citation>
    <scope>NUCLEOTIDE SEQUENCE [LARGE SCALE GENOMIC DNA]</scope>
    <source>
        <strain evidence="3">CGMCC 4.7677</strain>
    </source>
</reference>
<sequence>MHDADVRLITESGGQAAHEMVISLDSENARAGDGEVPGEGALSGADLQDEIVTTDGAGLDELCGDRRRGKEMRAGGPPGTGCRGHGNSTS</sequence>
<evidence type="ECO:0000313" key="2">
    <source>
        <dbReference type="EMBL" id="GHF21668.1"/>
    </source>
</evidence>
<proteinExistence type="predicted"/>
<evidence type="ECO:0000313" key="3">
    <source>
        <dbReference type="Proteomes" id="UP000605897"/>
    </source>
</evidence>
<keyword evidence="3" id="KW-1185">Reference proteome</keyword>
<dbReference type="EMBL" id="BNAU01000009">
    <property type="protein sequence ID" value="GHF21668.1"/>
    <property type="molecule type" value="Genomic_DNA"/>
</dbReference>
<evidence type="ECO:0000256" key="1">
    <source>
        <dbReference type="SAM" id="MobiDB-lite"/>
    </source>
</evidence>
<name>A0ABQ3JGU1_9PSEU</name>
<organism evidence="2 3">
    <name type="scientific">Amycolatopsis deserti</name>
    <dbReference type="NCBI Taxonomy" id="185696"/>
    <lineage>
        <taxon>Bacteria</taxon>
        <taxon>Bacillati</taxon>
        <taxon>Actinomycetota</taxon>
        <taxon>Actinomycetes</taxon>
        <taxon>Pseudonocardiales</taxon>
        <taxon>Pseudonocardiaceae</taxon>
        <taxon>Amycolatopsis</taxon>
    </lineage>
</organism>
<feature type="compositionally biased region" description="Basic and acidic residues" evidence="1">
    <location>
        <begin position="63"/>
        <end position="73"/>
    </location>
</feature>